<dbReference type="InterPro" id="IPR000086">
    <property type="entry name" value="NUDIX_hydrolase_dom"/>
</dbReference>
<accession>A0A919RNN7</accession>
<keyword evidence="3" id="KW-1185">Reference proteome</keyword>
<protein>
    <submittedName>
        <fullName evidence="2">NTP pyrophosphohydrolase</fullName>
    </submittedName>
</protein>
<comment type="caution">
    <text evidence="2">The sequence shown here is derived from an EMBL/GenBank/DDBJ whole genome shotgun (WGS) entry which is preliminary data.</text>
</comment>
<dbReference type="AlphaFoldDB" id="A0A919RNN7"/>
<feature type="domain" description="Nudix hydrolase" evidence="1">
    <location>
        <begin position="20"/>
        <end position="151"/>
    </location>
</feature>
<dbReference type="PROSITE" id="PS51462">
    <property type="entry name" value="NUDIX"/>
    <property type="match status" value="1"/>
</dbReference>
<dbReference type="SUPFAM" id="SSF55811">
    <property type="entry name" value="Nudix"/>
    <property type="match status" value="1"/>
</dbReference>
<reference evidence="2" key="1">
    <citation type="submission" date="2021-01" db="EMBL/GenBank/DDBJ databases">
        <title>Whole genome shotgun sequence of Sinosporangium siamense NBRC 109515.</title>
        <authorList>
            <person name="Komaki H."/>
            <person name="Tamura T."/>
        </authorList>
    </citation>
    <scope>NUCLEOTIDE SEQUENCE</scope>
    <source>
        <strain evidence="2">NBRC 109515</strain>
    </source>
</reference>
<dbReference type="RefSeq" id="WP_204030836.1">
    <property type="nucleotide sequence ID" value="NZ_BOOW01000038.1"/>
</dbReference>
<dbReference type="CDD" id="cd18877">
    <property type="entry name" value="NUDIX_Hydrolase"/>
    <property type="match status" value="1"/>
</dbReference>
<dbReference type="InterPro" id="IPR015797">
    <property type="entry name" value="NUDIX_hydrolase-like_dom_sf"/>
</dbReference>
<dbReference type="Gene3D" id="3.90.79.10">
    <property type="entry name" value="Nucleoside Triphosphate Pyrophosphohydrolase"/>
    <property type="match status" value="1"/>
</dbReference>
<organism evidence="2 3">
    <name type="scientific">Sinosporangium siamense</name>
    <dbReference type="NCBI Taxonomy" id="1367973"/>
    <lineage>
        <taxon>Bacteria</taxon>
        <taxon>Bacillati</taxon>
        <taxon>Actinomycetota</taxon>
        <taxon>Actinomycetes</taxon>
        <taxon>Streptosporangiales</taxon>
        <taxon>Streptosporangiaceae</taxon>
        <taxon>Sinosporangium</taxon>
    </lineage>
</organism>
<dbReference type="Proteomes" id="UP000606172">
    <property type="component" value="Unassembled WGS sequence"/>
</dbReference>
<evidence type="ECO:0000313" key="2">
    <source>
        <dbReference type="EMBL" id="GII95804.1"/>
    </source>
</evidence>
<name>A0A919RNN7_9ACTN</name>
<evidence type="ECO:0000313" key="3">
    <source>
        <dbReference type="Proteomes" id="UP000606172"/>
    </source>
</evidence>
<gene>
    <name evidence="2" type="ORF">Ssi02_60350</name>
</gene>
<dbReference type="EMBL" id="BOOW01000038">
    <property type="protein sequence ID" value="GII95804.1"/>
    <property type="molecule type" value="Genomic_DNA"/>
</dbReference>
<evidence type="ECO:0000259" key="1">
    <source>
        <dbReference type="PROSITE" id="PS51462"/>
    </source>
</evidence>
<proteinExistence type="predicted"/>
<sequence>MAERDGDGWALCAQGHQHWGVYGASGLLAVHHDIEGVPHVLMQERSLTSHYGGTWGLPGGARDSHEDAVASALREAYEEAALGPEGLRVQGVYLDDHGGWTFETVIAEAATLLAASPANAESTDMRWMPVAEVEARRLHPGFAATWPQVRLALSPLVIVLDMANIVGARAEHGWWRDRAGATARLLAEVDTLMGQGFQGVPLETPPLATWFPRVKAVVEGAARRVLPVGPDTVLEEAGGSALYQAGMEVVAAPNSGDDMIVELVAQVPPWERSLVVTADRGLRERVKALGAEVVGPKWLIAQIRDLGERGTI</sequence>
<dbReference type="Pfam" id="PF00293">
    <property type="entry name" value="NUDIX"/>
    <property type="match status" value="1"/>
</dbReference>